<organism evidence="4 5">
    <name type="scientific">Streptomyces lasiicapitis</name>
    <dbReference type="NCBI Taxonomy" id="1923961"/>
    <lineage>
        <taxon>Bacteria</taxon>
        <taxon>Bacillati</taxon>
        <taxon>Actinomycetota</taxon>
        <taxon>Actinomycetes</taxon>
        <taxon>Kitasatosporales</taxon>
        <taxon>Streptomycetaceae</taxon>
        <taxon>Streptomyces</taxon>
    </lineage>
</organism>
<dbReference type="Proteomes" id="UP000656881">
    <property type="component" value="Unassembled WGS sequence"/>
</dbReference>
<protein>
    <submittedName>
        <fullName evidence="4">Endo alpha-1,4 polygalactosaminidase</fullName>
    </submittedName>
</protein>
<dbReference type="InterPro" id="IPR013785">
    <property type="entry name" value="Aldolase_TIM"/>
</dbReference>
<dbReference type="InterPro" id="IPR017853">
    <property type="entry name" value="GH"/>
</dbReference>
<feature type="domain" description="Glycoside-hydrolase family GH114 TIM-barrel" evidence="3">
    <location>
        <begin position="79"/>
        <end position="339"/>
    </location>
</feature>
<evidence type="ECO:0000256" key="1">
    <source>
        <dbReference type="SAM" id="MobiDB-lite"/>
    </source>
</evidence>
<feature type="signal peptide" evidence="2">
    <location>
        <begin position="1"/>
        <end position="36"/>
    </location>
</feature>
<dbReference type="Pfam" id="PF03537">
    <property type="entry name" value="Glyco_hydro_114"/>
    <property type="match status" value="1"/>
</dbReference>
<dbReference type="Gene3D" id="3.20.20.70">
    <property type="entry name" value="Aldolase class I"/>
    <property type="match status" value="1"/>
</dbReference>
<evidence type="ECO:0000313" key="5">
    <source>
        <dbReference type="Proteomes" id="UP000656881"/>
    </source>
</evidence>
<dbReference type="PANTHER" id="PTHR35273">
    <property type="entry name" value="ALPHA-1,4 POLYGALACTOSAMINIDASE, PUTATIVE (AFU_ORTHOLOGUE AFUA_3G07890)-RELATED"/>
    <property type="match status" value="1"/>
</dbReference>
<dbReference type="PANTHER" id="PTHR35273:SF2">
    <property type="entry name" value="ALPHA-GALACTOSIDASE"/>
    <property type="match status" value="1"/>
</dbReference>
<name>A0ABQ2M4K5_9ACTN</name>
<accession>A0ABQ2M4K5</accession>
<feature type="region of interest" description="Disordered" evidence="1">
    <location>
        <begin position="36"/>
        <end position="71"/>
    </location>
</feature>
<keyword evidence="5" id="KW-1185">Reference proteome</keyword>
<feature type="region of interest" description="Disordered" evidence="1">
    <location>
        <begin position="156"/>
        <end position="182"/>
    </location>
</feature>
<evidence type="ECO:0000256" key="2">
    <source>
        <dbReference type="SAM" id="SignalP"/>
    </source>
</evidence>
<reference evidence="5" key="1">
    <citation type="journal article" date="2019" name="Int. J. Syst. Evol. Microbiol.">
        <title>The Global Catalogue of Microorganisms (GCM) 10K type strain sequencing project: providing services to taxonomists for standard genome sequencing and annotation.</title>
        <authorList>
            <consortium name="The Broad Institute Genomics Platform"/>
            <consortium name="The Broad Institute Genome Sequencing Center for Infectious Disease"/>
            <person name="Wu L."/>
            <person name="Ma J."/>
        </authorList>
    </citation>
    <scope>NUCLEOTIDE SEQUENCE [LARGE SCALE GENOMIC DNA]</scope>
    <source>
        <strain evidence="5">CGMCC 4.7349</strain>
    </source>
</reference>
<dbReference type="RefSeq" id="WP_189174912.1">
    <property type="nucleotide sequence ID" value="NZ_BMNG01000008.1"/>
</dbReference>
<evidence type="ECO:0000259" key="3">
    <source>
        <dbReference type="Pfam" id="PF03537"/>
    </source>
</evidence>
<keyword evidence="2" id="KW-0732">Signal</keyword>
<dbReference type="InterPro" id="IPR004352">
    <property type="entry name" value="GH114_TIM-barrel"/>
</dbReference>
<feature type="chain" id="PRO_5045394202" evidence="2">
    <location>
        <begin position="37"/>
        <end position="351"/>
    </location>
</feature>
<proteinExistence type="predicted"/>
<comment type="caution">
    <text evidence="4">The sequence shown here is derived from an EMBL/GenBank/DDBJ whole genome shotgun (WGS) entry which is preliminary data.</text>
</comment>
<dbReference type="EMBL" id="BMNG01000008">
    <property type="protein sequence ID" value="GGO46825.1"/>
    <property type="molecule type" value="Genomic_DNA"/>
</dbReference>
<evidence type="ECO:0000313" key="4">
    <source>
        <dbReference type="EMBL" id="GGO46825.1"/>
    </source>
</evidence>
<feature type="compositionally biased region" description="Basic and acidic residues" evidence="1">
    <location>
        <begin position="156"/>
        <end position="169"/>
    </location>
</feature>
<gene>
    <name evidence="4" type="ORF">GCM10012286_38640</name>
</gene>
<dbReference type="SUPFAM" id="SSF51445">
    <property type="entry name" value="(Trans)glycosidases"/>
    <property type="match status" value="1"/>
</dbReference>
<sequence>MSAASHRPRRPVNRRRPAARLAAALLLLAAALPSCAASTPSDANGTPSDKDATPSEQRTPKAQRTPAWWSPEPGEITDWDWQISEPYDLSAPRQMYDIDLFDLAPKGSRLRYADGQVIDVPAGPLAGKIDELHARRPRPVVICYVDTGAYEHYRPDASRFPGHEKDKKAIPNRPHAPAEDSVIGWDTGWSGERWLDIREGSRAAFAEAVWARFDLAERMGCDGVEPDQNNPRGNDPGFRIPLADQLSWYREVARQAHARGLSVGMKNGHNEPGTAARLVDDFDWALPEECVEFAECGELKPFVAAGKAVFAVDYRKSVADPAKACRTQREHGLDGLIKNEPPTGAYRRACD</sequence>